<name>A0A0C2ID69_9PSED</name>
<dbReference type="Proteomes" id="UP000031535">
    <property type="component" value="Unassembled WGS sequence"/>
</dbReference>
<comment type="caution">
    <text evidence="8">The sequence shown here is derived from an EMBL/GenBank/DDBJ whole genome shotgun (WGS) entry which is preliminary data.</text>
</comment>
<dbReference type="SUPFAM" id="SSF51735">
    <property type="entry name" value="NAD(P)-binding Rossmann-fold domains"/>
    <property type="match status" value="1"/>
</dbReference>
<dbReference type="InterPro" id="IPR029752">
    <property type="entry name" value="D-isomer_DH_CS1"/>
</dbReference>
<dbReference type="CDD" id="cd12172">
    <property type="entry name" value="PGDH_like_2"/>
    <property type="match status" value="1"/>
</dbReference>
<evidence type="ECO:0000313" key="8">
    <source>
        <dbReference type="EMBL" id="KIH82942.1"/>
    </source>
</evidence>
<dbReference type="InterPro" id="IPR006139">
    <property type="entry name" value="D-isomer_2_OHA_DH_cat_dom"/>
</dbReference>
<keyword evidence="3 5" id="KW-0560">Oxidoreductase</keyword>
<evidence type="ECO:0000259" key="7">
    <source>
        <dbReference type="Pfam" id="PF02826"/>
    </source>
</evidence>
<dbReference type="FunFam" id="3.40.50.720:FF:000203">
    <property type="entry name" value="D-3-phosphoglycerate dehydrogenase (SerA)"/>
    <property type="match status" value="1"/>
</dbReference>
<evidence type="ECO:0000256" key="3">
    <source>
        <dbReference type="ARBA" id="ARBA00023002"/>
    </source>
</evidence>
<dbReference type="GO" id="GO:0051287">
    <property type="term" value="F:NAD binding"/>
    <property type="evidence" value="ECO:0007669"/>
    <property type="project" value="InterPro"/>
</dbReference>
<dbReference type="InterPro" id="IPR036291">
    <property type="entry name" value="NAD(P)-bd_dom_sf"/>
</dbReference>
<feature type="domain" description="D-isomer specific 2-hydroxyacid dehydrogenase NAD-binding" evidence="7">
    <location>
        <begin position="109"/>
        <end position="281"/>
    </location>
</feature>
<evidence type="ECO:0000313" key="9">
    <source>
        <dbReference type="Proteomes" id="UP000031535"/>
    </source>
</evidence>
<dbReference type="GO" id="GO:0008652">
    <property type="term" value="P:amino acid biosynthetic process"/>
    <property type="evidence" value="ECO:0007669"/>
    <property type="project" value="UniProtKB-KW"/>
</dbReference>
<dbReference type="PATRIC" id="fig|226910.6.peg.3387"/>
<gene>
    <name evidence="8" type="ORF">UCMB321_3397</name>
</gene>
<protein>
    <submittedName>
        <fullName evidence="8">D-3-phosphoglycerate dehydrogenase</fullName>
    </submittedName>
</protein>
<dbReference type="STRING" id="226910.UCMB321_3397"/>
<organism evidence="8 9">
    <name type="scientific">Pseudomonas batumici</name>
    <dbReference type="NCBI Taxonomy" id="226910"/>
    <lineage>
        <taxon>Bacteria</taxon>
        <taxon>Pseudomonadati</taxon>
        <taxon>Pseudomonadota</taxon>
        <taxon>Gammaproteobacteria</taxon>
        <taxon>Pseudomonadales</taxon>
        <taxon>Pseudomonadaceae</taxon>
        <taxon>Pseudomonas</taxon>
    </lineage>
</organism>
<dbReference type="SUPFAM" id="SSF52283">
    <property type="entry name" value="Formate/glycerate dehydrogenase catalytic domain-like"/>
    <property type="match status" value="1"/>
</dbReference>
<dbReference type="GO" id="GO:0016616">
    <property type="term" value="F:oxidoreductase activity, acting on the CH-OH group of donors, NAD or NADP as acceptor"/>
    <property type="evidence" value="ECO:0007669"/>
    <property type="project" value="InterPro"/>
</dbReference>
<proteinExistence type="inferred from homology"/>
<evidence type="ECO:0000256" key="1">
    <source>
        <dbReference type="ARBA" id="ARBA00005854"/>
    </source>
</evidence>
<dbReference type="Pfam" id="PF02826">
    <property type="entry name" value="2-Hacid_dh_C"/>
    <property type="match status" value="1"/>
</dbReference>
<dbReference type="InterPro" id="IPR006140">
    <property type="entry name" value="D-isomer_DH_NAD-bd"/>
</dbReference>
<dbReference type="PROSITE" id="PS00065">
    <property type="entry name" value="D_2_HYDROXYACID_DH_1"/>
    <property type="match status" value="1"/>
</dbReference>
<dbReference type="RefSeq" id="WP_040068924.1">
    <property type="nucleotide sequence ID" value="NZ_JXDG01000042.1"/>
</dbReference>
<dbReference type="AlphaFoldDB" id="A0A0C2ID69"/>
<feature type="domain" description="D-isomer specific 2-hydroxyacid dehydrogenase catalytic" evidence="6">
    <location>
        <begin position="16"/>
        <end position="313"/>
    </location>
</feature>
<dbReference type="Gene3D" id="3.40.50.720">
    <property type="entry name" value="NAD(P)-binding Rossmann-like Domain"/>
    <property type="match status" value="2"/>
</dbReference>
<dbReference type="Pfam" id="PF00389">
    <property type="entry name" value="2-Hacid_dh"/>
    <property type="match status" value="1"/>
</dbReference>
<evidence type="ECO:0000256" key="5">
    <source>
        <dbReference type="RuleBase" id="RU003719"/>
    </source>
</evidence>
<sequence length="316" mass="33564">MRIVSTSPSFAKYSTEPLTLLGEQAIECVNLPADIGEDEFIARAKGAQAAIVAFNTINARVLDALPELRIVCKHGVGVDNIDLPAARERKVWVCNVPDSNKHAVADYTFALLLASARKIAQADQQTKAGEWPRLFGADVHGKTLGIIGLGNIGKEVARRAAGFSMRVIAHDPFPDQAFAEANGIGLVALNALLGEADYVTLHIGLNDATHHLIGAERLALMKPHAHLINAARGGIIDENALFAALESGHLGGAALDVFEEEPVTRHPLYALPNVIASPHIAGYTPGALDILSLTCVRNIVAVLKANARPEFVVNGL</sequence>
<dbReference type="PANTHER" id="PTHR42789:SF1">
    <property type="entry name" value="D-ISOMER SPECIFIC 2-HYDROXYACID DEHYDROGENASE FAMILY PROTEIN (AFU_ORTHOLOGUE AFUA_6G10090)"/>
    <property type="match status" value="1"/>
</dbReference>
<reference evidence="8 9" key="1">
    <citation type="submission" date="2015-01" db="EMBL/GenBank/DDBJ databases">
        <title>Complete genome of Pseudomonas batumici UCM B-321 producer of the batumin antibiotic with strong antistaphilococcal and potential anticancer activity.</title>
        <authorList>
            <person name="Klochko V.V."/>
            <person name="Zelena L.B."/>
            <person name="Elena K.A."/>
            <person name="Reva O.N."/>
        </authorList>
    </citation>
    <scope>NUCLEOTIDE SEQUENCE [LARGE SCALE GENOMIC DNA]</scope>
    <source>
        <strain evidence="8 9">UCM B-321</strain>
    </source>
</reference>
<dbReference type="PANTHER" id="PTHR42789">
    <property type="entry name" value="D-ISOMER SPECIFIC 2-HYDROXYACID DEHYDROGENASE FAMILY PROTEIN (AFU_ORTHOLOGUE AFUA_6G10090)"/>
    <property type="match status" value="1"/>
</dbReference>
<accession>A0A0C2ID69</accession>
<comment type="similarity">
    <text evidence="1 5">Belongs to the D-isomer specific 2-hydroxyacid dehydrogenase family.</text>
</comment>
<evidence type="ECO:0000256" key="2">
    <source>
        <dbReference type="ARBA" id="ARBA00022605"/>
    </source>
</evidence>
<keyword evidence="4" id="KW-0520">NAD</keyword>
<keyword evidence="2" id="KW-0028">Amino-acid biosynthesis</keyword>
<keyword evidence="9" id="KW-1185">Reference proteome</keyword>
<dbReference type="InterPro" id="IPR050857">
    <property type="entry name" value="D-2-hydroxyacid_DH"/>
</dbReference>
<evidence type="ECO:0000256" key="4">
    <source>
        <dbReference type="ARBA" id="ARBA00023027"/>
    </source>
</evidence>
<evidence type="ECO:0000259" key="6">
    <source>
        <dbReference type="Pfam" id="PF00389"/>
    </source>
</evidence>
<dbReference type="EMBL" id="JXDG01000042">
    <property type="protein sequence ID" value="KIH82942.1"/>
    <property type="molecule type" value="Genomic_DNA"/>
</dbReference>
<dbReference type="OrthoDB" id="9805416at2"/>